<accession>A0A2M8EP80</accession>
<dbReference type="Gene3D" id="3.40.50.2000">
    <property type="entry name" value="Glycogen Phosphorylase B"/>
    <property type="match status" value="2"/>
</dbReference>
<evidence type="ECO:0000313" key="5">
    <source>
        <dbReference type="Proteomes" id="UP000230251"/>
    </source>
</evidence>
<keyword evidence="1" id="KW-0808">Transferase</keyword>
<dbReference type="InterPro" id="IPR028098">
    <property type="entry name" value="Glyco_trans_4-like_N"/>
</dbReference>
<dbReference type="Pfam" id="PF00534">
    <property type="entry name" value="Glycos_transf_1"/>
    <property type="match status" value="1"/>
</dbReference>
<dbReference type="PANTHER" id="PTHR46401:SF2">
    <property type="entry name" value="GLYCOSYLTRANSFERASE WBBK-RELATED"/>
    <property type="match status" value="1"/>
</dbReference>
<reference evidence="5" key="1">
    <citation type="submission" date="2017-09" db="EMBL/GenBank/DDBJ databases">
        <title>Depth-based differentiation of microbial function through sediment-hosted aquifers and enrichment of novel symbionts in the deep terrestrial subsurface.</title>
        <authorList>
            <person name="Probst A.J."/>
            <person name="Ladd B."/>
            <person name="Jarett J.K."/>
            <person name="Geller-Mcgrath D.E."/>
            <person name="Sieber C.M.K."/>
            <person name="Emerson J.B."/>
            <person name="Anantharaman K."/>
            <person name="Thomas B.C."/>
            <person name="Malmstrom R."/>
            <person name="Stieglmeier M."/>
            <person name="Klingl A."/>
            <person name="Woyke T."/>
            <person name="Ryan C.M."/>
            <person name="Banfield J.F."/>
        </authorList>
    </citation>
    <scope>NUCLEOTIDE SEQUENCE [LARGE SCALE GENOMIC DNA]</scope>
</reference>
<feature type="domain" description="Glycosyltransferase subfamily 4-like N-terminal" evidence="3">
    <location>
        <begin position="50"/>
        <end position="205"/>
    </location>
</feature>
<dbReference type="SUPFAM" id="SSF53756">
    <property type="entry name" value="UDP-Glycosyltransferase/glycogen phosphorylase"/>
    <property type="match status" value="1"/>
</dbReference>
<name>A0A2M8EP80_9BACT</name>
<dbReference type="GO" id="GO:0016757">
    <property type="term" value="F:glycosyltransferase activity"/>
    <property type="evidence" value="ECO:0007669"/>
    <property type="project" value="InterPro"/>
</dbReference>
<dbReference type="EMBL" id="PFSI01000034">
    <property type="protein sequence ID" value="PJC24554.1"/>
    <property type="molecule type" value="Genomic_DNA"/>
</dbReference>
<comment type="caution">
    <text evidence="4">The sequence shown here is derived from an EMBL/GenBank/DDBJ whole genome shotgun (WGS) entry which is preliminary data.</text>
</comment>
<evidence type="ECO:0000256" key="1">
    <source>
        <dbReference type="ARBA" id="ARBA00022679"/>
    </source>
</evidence>
<proteinExistence type="predicted"/>
<evidence type="ECO:0000259" key="2">
    <source>
        <dbReference type="Pfam" id="PF00534"/>
    </source>
</evidence>
<evidence type="ECO:0008006" key="6">
    <source>
        <dbReference type="Google" id="ProtNLM"/>
    </source>
</evidence>
<gene>
    <name evidence="4" type="ORF">CO057_02185</name>
</gene>
<dbReference type="Pfam" id="PF13439">
    <property type="entry name" value="Glyco_transf_4"/>
    <property type="match status" value="1"/>
</dbReference>
<dbReference type="Proteomes" id="UP000230251">
    <property type="component" value="Unassembled WGS sequence"/>
</dbReference>
<dbReference type="PANTHER" id="PTHR46401">
    <property type="entry name" value="GLYCOSYLTRANSFERASE WBBK-RELATED"/>
    <property type="match status" value="1"/>
</dbReference>
<evidence type="ECO:0000313" key="4">
    <source>
        <dbReference type="EMBL" id="PJC24554.1"/>
    </source>
</evidence>
<sequence>MWLRSHRCAWLKEQDWHWTILRRINEVCLLISMKTYGVPVNGLTIKNYTGVEKYALALVREMMKQPLYRDEKVVLYSSQKIEALEPLPYGWEWKIIKWSPKGWTHLRLSFEMLINPSDVLFIPAHEIPLLHRHTKIVNTIHDVAFKMFSDSYSLLQNLRQRWSIRRSIKANSVIAISEATKKDIKRYYKVKDSKVCVIHHAINPNDFETEDFDVFRILSEFSLKKDNYFLTVGRIEEKKNISMLIDAFEKYKDAGGVCQLVLVGNYGFGEDELRAKINNSRFRESIITPGYVADEHLPALFAGASAYAFPSKYEGFGLPLLEAMAASIPILASDIPALREVAKDAALFAGAFDIDTWAINMEKITKDEGLQRELVNNGKERLKDFSWGKTAKQTWKTLRSV</sequence>
<feature type="domain" description="Glycosyl transferase family 1" evidence="2">
    <location>
        <begin position="224"/>
        <end position="381"/>
    </location>
</feature>
<protein>
    <recommendedName>
        <fullName evidence="6">Glycosyltransferase family 1 protein</fullName>
    </recommendedName>
</protein>
<organism evidence="4 5">
    <name type="scientific">Candidatus Uhrbacteria bacterium CG_4_9_14_0_2_um_filter_41_50</name>
    <dbReference type="NCBI Taxonomy" id="1975031"/>
    <lineage>
        <taxon>Bacteria</taxon>
        <taxon>Candidatus Uhriibacteriota</taxon>
    </lineage>
</organism>
<dbReference type="InterPro" id="IPR001296">
    <property type="entry name" value="Glyco_trans_1"/>
</dbReference>
<evidence type="ECO:0000259" key="3">
    <source>
        <dbReference type="Pfam" id="PF13439"/>
    </source>
</evidence>
<dbReference type="AlphaFoldDB" id="A0A2M8EP80"/>
<dbReference type="CDD" id="cd03809">
    <property type="entry name" value="GT4_MtfB-like"/>
    <property type="match status" value="1"/>
</dbReference>